<dbReference type="EMBL" id="MZXW01000038">
    <property type="protein sequence ID" value="RXT40239.1"/>
    <property type="molecule type" value="Genomic_DNA"/>
</dbReference>
<evidence type="ECO:0000313" key="2">
    <source>
        <dbReference type="Proteomes" id="UP000290819"/>
    </source>
</evidence>
<reference evidence="1 2" key="1">
    <citation type="submission" date="2017-03" db="EMBL/GenBank/DDBJ databases">
        <authorList>
            <person name="Safronova V.I."/>
            <person name="Sazanova A.L."/>
            <person name="Chirak E.R."/>
        </authorList>
    </citation>
    <scope>NUCLEOTIDE SEQUENCE [LARGE SCALE GENOMIC DNA]</scope>
    <source>
        <strain evidence="1 2">Opo-243</strain>
    </source>
</reference>
<evidence type="ECO:0000313" key="1">
    <source>
        <dbReference type="EMBL" id="RXT40239.1"/>
    </source>
</evidence>
<keyword evidence="2" id="KW-1185">Reference proteome</keyword>
<dbReference type="AlphaFoldDB" id="A0A4Q1UQW8"/>
<protein>
    <submittedName>
        <fullName evidence="1">Uncharacterized protein</fullName>
    </submittedName>
</protein>
<dbReference type="Proteomes" id="UP000290819">
    <property type="component" value="Unassembled WGS sequence"/>
</dbReference>
<comment type="caution">
    <text evidence="1">The sequence shown here is derived from an EMBL/GenBank/DDBJ whole genome shotgun (WGS) entry which is preliminary data.</text>
</comment>
<accession>A0A4Q1UQW8</accession>
<organism evidence="1 2">
    <name type="scientific">Bradyrhizobium betae</name>
    <dbReference type="NCBI Taxonomy" id="244734"/>
    <lineage>
        <taxon>Bacteria</taxon>
        <taxon>Pseudomonadati</taxon>
        <taxon>Pseudomonadota</taxon>
        <taxon>Alphaproteobacteria</taxon>
        <taxon>Hyphomicrobiales</taxon>
        <taxon>Nitrobacteraceae</taxon>
        <taxon>Bradyrhizobium</taxon>
    </lineage>
</organism>
<dbReference type="RefSeq" id="WP_129273752.1">
    <property type="nucleotide sequence ID" value="NZ_MZXW01000038.1"/>
</dbReference>
<dbReference type="OrthoDB" id="8228847at2"/>
<name>A0A4Q1UQW8_9BRAD</name>
<gene>
    <name evidence="1" type="ORF">B5V03_28505</name>
</gene>
<sequence>MRVLTRLLRCVDAKPFGEIVMAKHAPIVLTPFFQPRDEGAAEQRIYVAGFADEAGEAWGTLIPLDAEIVEHAVLGQQTFTVWCNSDGRIQPQPSSDSLFEELLEKGQLKETPLDELVAEAIEQGKNESNEDILDMFETLHERLVRAEGMIADEIARRRR</sequence>
<proteinExistence type="predicted"/>